<dbReference type="Pfam" id="PF00784">
    <property type="entry name" value="MyTH4"/>
    <property type="match status" value="1"/>
</dbReference>
<organism evidence="3 4">
    <name type="scientific">Streblomastix strix</name>
    <dbReference type="NCBI Taxonomy" id="222440"/>
    <lineage>
        <taxon>Eukaryota</taxon>
        <taxon>Metamonada</taxon>
        <taxon>Preaxostyla</taxon>
        <taxon>Oxymonadida</taxon>
        <taxon>Streblomastigidae</taxon>
        <taxon>Streblomastix</taxon>
    </lineage>
</organism>
<reference evidence="3 4" key="1">
    <citation type="submission" date="2019-03" db="EMBL/GenBank/DDBJ databases">
        <title>Single cell metagenomics reveals metabolic interactions within the superorganism composed of flagellate Streblomastix strix and complex community of Bacteroidetes bacteria on its surface.</title>
        <authorList>
            <person name="Treitli S.C."/>
            <person name="Kolisko M."/>
            <person name="Husnik F."/>
            <person name="Keeling P."/>
            <person name="Hampl V."/>
        </authorList>
    </citation>
    <scope>NUCLEOTIDE SEQUENCE [LARGE SCALE GENOMIC DNA]</scope>
    <source>
        <strain evidence="3">ST1C</strain>
    </source>
</reference>
<proteinExistence type="predicted"/>
<dbReference type="AlphaFoldDB" id="A0A5J4VR95"/>
<feature type="domain" description="MyTH4" evidence="2">
    <location>
        <begin position="138"/>
        <end position="297"/>
    </location>
</feature>
<comment type="caution">
    <text evidence="3">The sequence shown here is derived from an EMBL/GenBank/DDBJ whole genome shotgun (WGS) entry which is preliminary data.</text>
</comment>
<dbReference type="GO" id="GO:0005856">
    <property type="term" value="C:cytoskeleton"/>
    <property type="evidence" value="ECO:0007669"/>
    <property type="project" value="InterPro"/>
</dbReference>
<feature type="non-terminal residue" evidence="3">
    <location>
        <position position="577"/>
    </location>
</feature>
<dbReference type="GO" id="GO:0005737">
    <property type="term" value="C:cytoplasm"/>
    <property type="evidence" value="ECO:0007669"/>
    <property type="project" value="TreeGrafter"/>
</dbReference>
<sequence>MPLEDLNNINISTIPLHNLKLRAGCNAILLRNMSIKRELMQDKFQETKFAASPTTCLPLTQFKYHYHEATGPPNSQERSLFGSVLAGRPGVIFIRELDQQQITTVIQSPFIQFAEKYFTPIKTSPQQKQQAYEKLCSYSKEQLTNPLIPITIETVDTIKQDNEASKYRLEYLRNEWKRMNHDLFRYFKETQSSTVSAHAKNFLITSIKNRELQDEAYCEVMKHVNKNEDENQSILGWRMLAFLCECFPPSEKLEPTFLNQIFITMRQQHEKRAQGSSATGCTVYNCYPATSEESIIWILCSLCLNKLRTVLCDSIALNPDVKIDEKRILPPDKLLEKLQTEPISIRNFGVSIDDMLNAQKLNILDKENLGQSVQSTGDISNINMDLAQSQYPSSLTQTQYPTTLTPSTPSKVKLFSDQVNPKKFQTKQRYLDQGLYINIADDAEGQAICLKLIKEWIKQLHRPLIPTSFIPSVEKILQGNLNWGERIAGQSDSLNEDQSNLQGKDAVAVAMQLCELISRCLINSHFYTLKYLVRFLRKLAFDKSESTMRKNLEQLVHHFSPLIIQYNEEGADDMRRM</sequence>
<dbReference type="PANTHER" id="PTHR45876">
    <property type="entry name" value="FI04035P"/>
    <property type="match status" value="1"/>
</dbReference>
<accession>A0A5J4VR95</accession>
<dbReference type="SUPFAM" id="SSF48350">
    <property type="entry name" value="GTPase activation domain, GAP"/>
    <property type="match status" value="1"/>
</dbReference>
<evidence type="ECO:0000313" key="3">
    <source>
        <dbReference type="EMBL" id="KAA6384919.1"/>
    </source>
</evidence>
<dbReference type="InterPro" id="IPR008936">
    <property type="entry name" value="Rho_GTPase_activation_prot"/>
</dbReference>
<dbReference type="PROSITE" id="PS50238">
    <property type="entry name" value="RHOGAP"/>
    <property type="match status" value="1"/>
</dbReference>
<dbReference type="Gene3D" id="1.25.40.530">
    <property type="entry name" value="MyTH4 domain"/>
    <property type="match status" value="1"/>
</dbReference>
<dbReference type="OrthoDB" id="6108017at2759"/>
<dbReference type="GO" id="GO:0005096">
    <property type="term" value="F:GTPase activator activity"/>
    <property type="evidence" value="ECO:0007669"/>
    <property type="project" value="TreeGrafter"/>
</dbReference>
<dbReference type="SMART" id="SM00139">
    <property type="entry name" value="MyTH4"/>
    <property type="match status" value="1"/>
</dbReference>
<name>A0A5J4VR95_9EUKA</name>
<feature type="domain" description="Rho-GAP" evidence="1">
    <location>
        <begin position="377"/>
        <end position="577"/>
    </location>
</feature>
<dbReference type="Proteomes" id="UP000324800">
    <property type="component" value="Unassembled WGS sequence"/>
</dbReference>
<dbReference type="EMBL" id="SNRW01005517">
    <property type="protein sequence ID" value="KAA6384919.1"/>
    <property type="molecule type" value="Genomic_DNA"/>
</dbReference>
<gene>
    <name evidence="3" type="ORF">EZS28_019554</name>
</gene>
<dbReference type="PROSITE" id="PS51016">
    <property type="entry name" value="MYTH4"/>
    <property type="match status" value="1"/>
</dbReference>
<protein>
    <submittedName>
        <fullName evidence="3">Uncharacterized protein</fullName>
    </submittedName>
</protein>
<evidence type="ECO:0000259" key="1">
    <source>
        <dbReference type="PROSITE" id="PS50238"/>
    </source>
</evidence>
<evidence type="ECO:0000259" key="2">
    <source>
        <dbReference type="PROSITE" id="PS51016"/>
    </source>
</evidence>
<dbReference type="InterPro" id="IPR000857">
    <property type="entry name" value="MyTH4_dom"/>
</dbReference>
<dbReference type="PANTHER" id="PTHR45876:SF8">
    <property type="entry name" value="FI04035P"/>
    <property type="match status" value="1"/>
</dbReference>
<dbReference type="GO" id="GO:0007165">
    <property type="term" value="P:signal transduction"/>
    <property type="evidence" value="ECO:0007669"/>
    <property type="project" value="InterPro"/>
</dbReference>
<dbReference type="Gene3D" id="1.10.555.10">
    <property type="entry name" value="Rho GTPase activation protein"/>
    <property type="match status" value="1"/>
</dbReference>
<dbReference type="InterPro" id="IPR038185">
    <property type="entry name" value="MyTH4_dom_sf"/>
</dbReference>
<evidence type="ECO:0000313" key="4">
    <source>
        <dbReference type="Proteomes" id="UP000324800"/>
    </source>
</evidence>
<dbReference type="InterPro" id="IPR000198">
    <property type="entry name" value="RhoGAP_dom"/>
</dbReference>